<evidence type="ECO:0000313" key="2">
    <source>
        <dbReference type="Proteomes" id="UP000031075"/>
    </source>
</evidence>
<accession>A0A0A7RVS0</accession>
<name>A0A0A7RVS0_9CAUD</name>
<dbReference type="EMBL" id="KP027201">
    <property type="protein sequence ID" value="AJA43333.1"/>
    <property type="molecule type" value="Genomic_DNA"/>
</dbReference>
<gene>
    <name evidence="1" type="primary">32</name>
    <name evidence="1" type="ORF">PBI_SBASH_32</name>
</gene>
<dbReference type="OrthoDB" id="23883at10239"/>
<sequence length="82" mass="9070">MTRRPRTYLNRAQVEEHLGLAIGSLSKIKLPDPDAIVGPVNDDGTLPRGTVRGWTVETIDKWNAKRPGRGARTDLTNYSAMP</sequence>
<proteinExistence type="predicted"/>
<protein>
    <recommendedName>
        <fullName evidence="3">Helix-turn-helix DNA binding domain protein</fullName>
    </recommendedName>
</protein>
<evidence type="ECO:0000313" key="1">
    <source>
        <dbReference type="EMBL" id="AJA43333.1"/>
    </source>
</evidence>
<keyword evidence="2" id="KW-1185">Reference proteome</keyword>
<dbReference type="RefSeq" id="YP_009124686.1">
    <property type="nucleotide sequence ID" value="NC_026589.1"/>
</dbReference>
<dbReference type="Proteomes" id="UP000031075">
    <property type="component" value="Segment"/>
</dbReference>
<dbReference type="GeneID" id="23679447"/>
<organism evidence="1 2">
    <name type="scientific">Mycobacterium phage Sbash</name>
    <dbReference type="NCBI Taxonomy" id="1567475"/>
    <lineage>
        <taxon>Viruses</taxon>
        <taxon>Duplodnaviria</taxon>
        <taxon>Heunggongvirae</taxon>
        <taxon>Uroviricota</taxon>
        <taxon>Caudoviricetes</taxon>
        <taxon>Chenonavirus</taxon>
        <taxon>Chenonavirus sbash</taxon>
    </lineage>
</organism>
<evidence type="ECO:0008006" key="3">
    <source>
        <dbReference type="Google" id="ProtNLM"/>
    </source>
</evidence>
<dbReference type="KEGG" id="vg:23679447"/>
<reference evidence="1 2" key="1">
    <citation type="submission" date="2014-10" db="EMBL/GenBank/DDBJ databases">
        <authorList>
            <person name="Msani S."/>
            <person name="Brouckaert M.-A."/>
            <person name="Jacobs C."/>
            <person name="Mafu P."/>
            <person name="Moti D."/>
            <person name="Naeem M."/>
            <person name="Ntuli T."/>
            <person name="Mngomezulu K."/>
            <person name="Larsen M.H."/>
            <person name="Rubin E.J."/>
            <person name="Russell D.A."/>
            <person name="Guerrero C.A."/>
            <person name="Bowman C.A."/>
            <person name="Jacobs-Sera D."/>
            <person name="Hendrix R.W."/>
            <person name="Hatfull G.F."/>
        </authorList>
    </citation>
    <scope>NUCLEOTIDE SEQUENCE [LARGE SCALE GENOMIC DNA]</scope>
</reference>